<evidence type="ECO:0000256" key="14">
    <source>
        <dbReference type="RuleBase" id="RU363035"/>
    </source>
</evidence>
<feature type="compositionally biased region" description="Basic and acidic residues" evidence="16">
    <location>
        <begin position="78"/>
        <end position="92"/>
    </location>
</feature>
<dbReference type="Gene3D" id="3.40.50.620">
    <property type="entry name" value="HUPs"/>
    <property type="match status" value="2"/>
</dbReference>
<evidence type="ECO:0000256" key="9">
    <source>
        <dbReference type="ARBA" id="ARBA00022917"/>
    </source>
</evidence>
<accession>A0AAF0JCA6</accession>
<dbReference type="SUPFAM" id="SSF50677">
    <property type="entry name" value="ValRS/IleRS/LeuRS editing domain"/>
    <property type="match status" value="1"/>
</dbReference>
<protein>
    <recommendedName>
        <fullName evidence="12">Valine--tRNA ligase, mitochondrial</fullName>
        <ecNumber evidence="4">6.1.1.9</ecNumber>
    </recommendedName>
    <alternativeName>
        <fullName evidence="11">Valyl-tRNA synthetase</fullName>
    </alternativeName>
</protein>
<evidence type="ECO:0000256" key="10">
    <source>
        <dbReference type="ARBA" id="ARBA00023146"/>
    </source>
</evidence>
<dbReference type="GO" id="GO:0005524">
    <property type="term" value="F:ATP binding"/>
    <property type="evidence" value="ECO:0007669"/>
    <property type="project" value="UniProtKB-KW"/>
</dbReference>
<dbReference type="InterPro" id="IPR033705">
    <property type="entry name" value="Anticodon_Ia_Val"/>
</dbReference>
<dbReference type="InterPro" id="IPR009008">
    <property type="entry name" value="Val/Leu/Ile-tRNA-synth_edit"/>
</dbReference>
<feature type="domain" description="Methionyl/Valyl/Leucyl/Isoleucyl-tRNA synthetase anticodon-binding" evidence="18">
    <location>
        <begin position="792"/>
        <end position="939"/>
    </location>
</feature>
<dbReference type="PANTHER" id="PTHR11946:SF109">
    <property type="entry name" value="VALINE--TRNA LIGASE"/>
    <property type="match status" value="1"/>
</dbReference>
<evidence type="ECO:0000256" key="15">
    <source>
        <dbReference type="SAM" id="Coils"/>
    </source>
</evidence>
<dbReference type="GO" id="GO:0002161">
    <property type="term" value="F:aminoacyl-tRNA deacylase activity"/>
    <property type="evidence" value="ECO:0007669"/>
    <property type="project" value="InterPro"/>
</dbReference>
<dbReference type="CDD" id="cd00817">
    <property type="entry name" value="ValRS_core"/>
    <property type="match status" value="1"/>
</dbReference>
<dbReference type="InterPro" id="IPR009080">
    <property type="entry name" value="tRNAsynth_Ia_anticodon-bd"/>
</dbReference>
<keyword evidence="5" id="KW-0963">Cytoplasm</keyword>
<dbReference type="GO" id="GO:0006438">
    <property type="term" value="P:valyl-tRNA aminoacylation"/>
    <property type="evidence" value="ECO:0007669"/>
    <property type="project" value="InterPro"/>
</dbReference>
<dbReference type="GO" id="GO:0005739">
    <property type="term" value="C:mitochondrion"/>
    <property type="evidence" value="ECO:0007669"/>
    <property type="project" value="UniProtKB-SubCell"/>
</dbReference>
<evidence type="ECO:0000256" key="3">
    <source>
        <dbReference type="ARBA" id="ARBA00005594"/>
    </source>
</evidence>
<evidence type="ECO:0000256" key="6">
    <source>
        <dbReference type="ARBA" id="ARBA00022598"/>
    </source>
</evidence>
<evidence type="ECO:0000256" key="12">
    <source>
        <dbReference type="ARBA" id="ARBA00040837"/>
    </source>
</evidence>
<dbReference type="InterPro" id="IPR002303">
    <property type="entry name" value="Valyl-tRNA_ligase"/>
</dbReference>
<dbReference type="InterPro" id="IPR002300">
    <property type="entry name" value="aa-tRNA-synth_Ia"/>
</dbReference>
<evidence type="ECO:0000256" key="8">
    <source>
        <dbReference type="ARBA" id="ARBA00022840"/>
    </source>
</evidence>
<dbReference type="FunFam" id="1.10.730.10:FF:000009">
    <property type="entry name" value="Valine--tRNA ligase, mitochondrial"/>
    <property type="match status" value="1"/>
</dbReference>
<dbReference type="Gene3D" id="3.90.740.10">
    <property type="entry name" value="Valyl/Leucyl/Isoleucyl-tRNA synthetase, editing domain"/>
    <property type="match status" value="1"/>
</dbReference>
<dbReference type="CDD" id="cd07962">
    <property type="entry name" value="Anticodon_Ia_Val"/>
    <property type="match status" value="1"/>
</dbReference>
<evidence type="ECO:0000259" key="17">
    <source>
        <dbReference type="Pfam" id="PF00133"/>
    </source>
</evidence>
<keyword evidence="15" id="KW-0175">Coiled coil</keyword>
<dbReference type="FunFam" id="3.40.50.620:FF:000078">
    <property type="entry name" value="Valine--tRNA ligase, mitochondrial"/>
    <property type="match status" value="1"/>
</dbReference>
<reference evidence="19" key="1">
    <citation type="submission" date="2023-03" db="EMBL/GenBank/DDBJ databases">
        <title>Mating type loci evolution in Malassezia.</title>
        <authorList>
            <person name="Coelho M.A."/>
        </authorList>
    </citation>
    <scope>NUCLEOTIDE SEQUENCE</scope>
    <source>
        <strain evidence="19">CBS 11721</strain>
    </source>
</reference>
<gene>
    <name evidence="19" type="primary">VAS1</name>
    <name evidence="19" type="ORF">MCUN1_002812</name>
</gene>
<feature type="domain" description="Aminoacyl-tRNA synthetase class Ia" evidence="17">
    <location>
        <begin position="123"/>
        <end position="745"/>
    </location>
</feature>
<dbReference type="PROSITE" id="PS00178">
    <property type="entry name" value="AA_TRNA_LIGASE_I"/>
    <property type="match status" value="1"/>
</dbReference>
<dbReference type="PRINTS" id="PR00986">
    <property type="entry name" value="TRNASYNTHVAL"/>
</dbReference>
<dbReference type="Gene3D" id="1.10.287.380">
    <property type="entry name" value="Valyl-tRNA synthetase, C-terminal domain"/>
    <property type="match status" value="1"/>
</dbReference>
<comment type="catalytic activity">
    <reaction evidence="13">
        <text>tRNA(Val) + L-valine + ATP = L-valyl-tRNA(Val) + AMP + diphosphate</text>
        <dbReference type="Rhea" id="RHEA:10704"/>
        <dbReference type="Rhea" id="RHEA-COMP:9672"/>
        <dbReference type="Rhea" id="RHEA-COMP:9708"/>
        <dbReference type="ChEBI" id="CHEBI:30616"/>
        <dbReference type="ChEBI" id="CHEBI:33019"/>
        <dbReference type="ChEBI" id="CHEBI:57762"/>
        <dbReference type="ChEBI" id="CHEBI:78442"/>
        <dbReference type="ChEBI" id="CHEBI:78537"/>
        <dbReference type="ChEBI" id="CHEBI:456215"/>
        <dbReference type="EC" id="6.1.1.9"/>
    </reaction>
</comment>
<keyword evidence="10 14" id="KW-0030">Aminoacyl-tRNA synthetase</keyword>
<name>A0AAF0JCA6_9BASI</name>
<evidence type="ECO:0000256" key="16">
    <source>
        <dbReference type="SAM" id="MobiDB-lite"/>
    </source>
</evidence>
<dbReference type="InterPro" id="IPR001412">
    <property type="entry name" value="aa-tRNA-synth_I_CS"/>
</dbReference>
<proteinExistence type="inferred from homology"/>
<feature type="coiled-coil region" evidence="15">
    <location>
        <begin position="1043"/>
        <end position="1070"/>
    </location>
</feature>
<keyword evidence="20" id="KW-1185">Reference proteome</keyword>
<keyword evidence="9 14" id="KW-0648">Protein biosynthesis</keyword>
<keyword evidence="6 14" id="KW-0436">Ligase</keyword>
<dbReference type="Gene3D" id="1.10.730.10">
    <property type="entry name" value="Isoleucyl-tRNA Synthetase, Domain 1"/>
    <property type="match status" value="1"/>
</dbReference>
<keyword evidence="8 14" id="KW-0067">ATP-binding</keyword>
<dbReference type="GO" id="GO:0005829">
    <property type="term" value="C:cytosol"/>
    <property type="evidence" value="ECO:0007669"/>
    <property type="project" value="TreeGrafter"/>
</dbReference>
<evidence type="ECO:0000256" key="2">
    <source>
        <dbReference type="ARBA" id="ARBA00004496"/>
    </source>
</evidence>
<evidence type="ECO:0000256" key="11">
    <source>
        <dbReference type="ARBA" id="ARBA00029936"/>
    </source>
</evidence>
<keyword evidence="7 14" id="KW-0547">Nucleotide-binding</keyword>
<dbReference type="FunFam" id="3.90.740.10:FF:000005">
    <property type="entry name" value="Valine--tRNA ligase, mitochondrial"/>
    <property type="match status" value="1"/>
</dbReference>
<evidence type="ECO:0000256" key="13">
    <source>
        <dbReference type="ARBA" id="ARBA00047552"/>
    </source>
</evidence>
<dbReference type="EMBL" id="CP119880">
    <property type="protein sequence ID" value="WFD35941.1"/>
    <property type="molecule type" value="Genomic_DNA"/>
</dbReference>
<dbReference type="NCBIfam" id="NF004349">
    <property type="entry name" value="PRK05729.1"/>
    <property type="match status" value="1"/>
</dbReference>
<feature type="compositionally biased region" description="Low complexity" evidence="16">
    <location>
        <begin position="14"/>
        <end position="36"/>
    </location>
</feature>
<dbReference type="Pfam" id="PF00133">
    <property type="entry name" value="tRNA-synt_1"/>
    <property type="match status" value="1"/>
</dbReference>
<comment type="similarity">
    <text evidence="3 14">Belongs to the class-I aminoacyl-tRNA synthetase family.</text>
</comment>
<dbReference type="InterPro" id="IPR037118">
    <property type="entry name" value="Val-tRNA_synth_C_sf"/>
</dbReference>
<sequence>MSAPAPVQGDKPESSVPPVQAASPSVAPAAPAAAEAEGGDKTSKSAQKKAAKLAEKQAKAAAKNALKAEKGPVGGGGAKKEKPVKKETKVEPEWVDPTVPGEKKDLSAPMESGYNPLHVESSWYQWWEKAGFFTPPDEPSDPSKTFVVAFPPPNVTGALHIGHALTTSIQDTLVRFYRMKGYRVLYIPGFDHAGISTQSVVEKRIAKLEGKTRYDYGREAFLEKVFSWKDEYQARIANQMRRLGASFDFTRQAFTMDEQRSRAVTENFCALYEKGIIYRENRLVNWCVQLNTTLSNLEVEQKQLNGRTLLNVPGYPANERIEFGVITSFAYPIVGSDERIIVATTRPETILGDTAVAVHPDDERYKGLVGKLLQHPFIPDRQIPIVADAIAVDMEFGTGAVKITPSHDPNDYEVGRRHNLPFINILNDDGTLNENAGEFQGMRRLSARRAVVDALKEKGLFIETKDNPMIVPVCSRSGDIIEPLMKPQWWVRCEPLACAAVDKVVSEGMVIEPEASRREFFRWMENIQDWCISRQLWWGHRVPAYYVNIEGEPLPREQTSSWVVGRTLEEAEERAKKLANGRPFTLEQDDDVLDTWFSSGLWPFSILGWPDKTKDMERYYPTSLLETGWDILFFWVARMIMLGVFHTGQLPFREVFCHAMVRDAHGRKMSKSLGNVIDPIDVIEGITLEGLQARLREGNLDEKEIAKAAQGQKKDYPKGIPQCGTDALRFSLCAYTAAGRDINLDILRVEGYRKFCNKLWNATRFAMLKLDNDYAPLSQEDEDKFVPESLVERWILHRLNEAVRRVDTALQERSFMSATSVVYNYWLYELCDVYIEAIKPVTDAGADPAARTSAQHTLYATLDAGLKMLHPFMPFVTEELWQRLPRRPAEKAESISVSRFPPVLEAHSFERDAALFEQVFASVRAIRGLAADYGLTSRINVSLEVTDPETHAIFESQRSIVHTLVKGAESVEVVKSASDVPSGCVVASVAAGVNAHVLVRGLVDVDQELSKLAKKLTLNETQLQRSVALTEKPDWSKAPEDVRRTTLDRIADLEAEKNALIQAQQNFEKLR</sequence>
<organism evidence="19 20">
    <name type="scientific">Malassezia cuniculi</name>
    <dbReference type="NCBI Taxonomy" id="948313"/>
    <lineage>
        <taxon>Eukaryota</taxon>
        <taxon>Fungi</taxon>
        <taxon>Dikarya</taxon>
        <taxon>Basidiomycota</taxon>
        <taxon>Ustilaginomycotina</taxon>
        <taxon>Malasseziomycetes</taxon>
        <taxon>Malasseziales</taxon>
        <taxon>Malasseziaceae</taxon>
        <taxon>Malassezia</taxon>
    </lineage>
</organism>
<dbReference type="GO" id="GO:0004832">
    <property type="term" value="F:valine-tRNA ligase activity"/>
    <property type="evidence" value="ECO:0007669"/>
    <property type="project" value="UniProtKB-EC"/>
</dbReference>
<dbReference type="NCBIfam" id="TIGR00422">
    <property type="entry name" value="valS"/>
    <property type="match status" value="1"/>
</dbReference>
<evidence type="ECO:0000256" key="5">
    <source>
        <dbReference type="ARBA" id="ARBA00022490"/>
    </source>
</evidence>
<evidence type="ECO:0000256" key="7">
    <source>
        <dbReference type="ARBA" id="ARBA00022741"/>
    </source>
</evidence>
<dbReference type="Pfam" id="PF08264">
    <property type="entry name" value="Anticodon_1"/>
    <property type="match status" value="1"/>
</dbReference>
<dbReference type="SUPFAM" id="SSF47323">
    <property type="entry name" value="Anticodon-binding domain of a subclass of class I aminoacyl-tRNA synthetases"/>
    <property type="match status" value="1"/>
</dbReference>
<evidence type="ECO:0000313" key="19">
    <source>
        <dbReference type="EMBL" id="WFD35941.1"/>
    </source>
</evidence>
<dbReference type="InterPro" id="IPR014729">
    <property type="entry name" value="Rossmann-like_a/b/a_fold"/>
</dbReference>
<comment type="subcellular location">
    <subcellularLocation>
        <location evidence="2">Cytoplasm</location>
    </subcellularLocation>
    <subcellularLocation>
        <location evidence="1">Mitochondrion</location>
    </subcellularLocation>
</comment>
<evidence type="ECO:0000256" key="4">
    <source>
        <dbReference type="ARBA" id="ARBA00013169"/>
    </source>
</evidence>
<dbReference type="EC" id="6.1.1.9" evidence="4"/>
<dbReference type="SUPFAM" id="SSF52374">
    <property type="entry name" value="Nucleotidylyl transferase"/>
    <property type="match status" value="1"/>
</dbReference>
<dbReference type="InterPro" id="IPR013155">
    <property type="entry name" value="M/V/L/I-tRNA-synth_anticd-bd"/>
</dbReference>
<dbReference type="AlphaFoldDB" id="A0AAF0JCA6"/>
<evidence type="ECO:0000256" key="1">
    <source>
        <dbReference type="ARBA" id="ARBA00004173"/>
    </source>
</evidence>
<evidence type="ECO:0000259" key="18">
    <source>
        <dbReference type="Pfam" id="PF08264"/>
    </source>
</evidence>
<dbReference type="HAMAP" id="MF_02004">
    <property type="entry name" value="Val_tRNA_synth_type1"/>
    <property type="match status" value="1"/>
</dbReference>
<evidence type="ECO:0000313" key="20">
    <source>
        <dbReference type="Proteomes" id="UP001219933"/>
    </source>
</evidence>
<dbReference type="FunFam" id="3.40.50.620:FF:000020">
    <property type="entry name" value="Valine--tRNA ligase, mitochondrial"/>
    <property type="match status" value="1"/>
</dbReference>
<dbReference type="Proteomes" id="UP001219933">
    <property type="component" value="Chromosome 4"/>
</dbReference>
<dbReference type="PANTHER" id="PTHR11946">
    <property type="entry name" value="VALYL-TRNA SYNTHETASES"/>
    <property type="match status" value="1"/>
</dbReference>
<feature type="region of interest" description="Disordered" evidence="16">
    <location>
        <begin position="1"/>
        <end position="107"/>
    </location>
</feature>